<evidence type="ECO:0000313" key="1">
    <source>
        <dbReference type="EMBL" id="MCI49344.1"/>
    </source>
</evidence>
<proteinExistence type="predicted"/>
<evidence type="ECO:0000313" key="2">
    <source>
        <dbReference type="Proteomes" id="UP000265520"/>
    </source>
</evidence>
<organism evidence="1 2">
    <name type="scientific">Trifolium medium</name>
    <dbReference type="NCBI Taxonomy" id="97028"/>
    <lineage>
        <taxon>Eukaryota</taxon>
        <taxon>Viridiplantae</taxon>
        <taxon>Streptophyta</taxon>
        <taxon>Embryophyta</taxon>
        <taxon>Tracheophyta</taxon>
        <taxon>Spermatophyta</taxon>
        <taxon>Magnoliopsida</taxon>
        <taxon>eudicotyledons</taxon>
        <taxon>Gunneridae</taxon>
        <taxon>Pentapetalae</taxon>
        <taxon>rosids</taxon>
        <taxon>fabids</taxon>
        <taxon>Fabales</taxon>
        <taxon>Fabaceae</taxon>
        <taxon>Papilionoideae</taxon>
        <taxon>50 kb inversion clade</taxon>
        <taxon>NPAAA clade</taxon>
        <taxon>Hologalegina</taxon>
        <taxon>IRL clade</taxon>
        <taxon>Trifolieae</taxon>
        <taxon>Trifolium</taxon>
    </lineage>
</organism>
<protein>
    <submittedName>
        <fullName evidence="1">Uncharacterized protein</fullName>
    </submittedName>
</protein>
<dbReference type="Proteomes" id="UP000265520">
    <property type="component" value="Unassembled WGS sequence"/>
</dbReference>
<sequence>WGSSGLVAWVKLSELQCWPGSVLGSPVADVVVGGRLGDGSWQFGDWSAAGVWVMPCGIG</sequence>
<keyword evidence="2" id="KW-1185">Reference proteome</keyword>
<dbReference type="EMBL" id="LXQA010399798">
    <property type="protein sequence ID" value="MCI49344.1"/>
    <property type="molecule type" value="Genomic_DNA"/>
</dbReference>
<reference evidence="1 2" key="1">
    <citation type="journal article" date="2018" name="Front. Plant Sci.">
        <title>Red Clover (Trifolium pratense) and Zigzag Clover (T. medium) - A Picture of Genomic Similarities and Differences.</title>
        <authorList>
            <person name="Dluhosova J."/>
            <person name="Istvanek J."/>
            <person name="Nedelnik J."/>
            <person name="Repkova J."/>
        </authorList>
    </citation>
    <scope>NUCLEOTIDE SEQUENCE [LARGE SCALE GENOMIC DNA]</scope>
    <source>
        <strain evidence="2">cv. 10/8</strain>
        <tissue evidence="1">Leaf</tissue>
    </source>
</reference>
<feature type="non-terminal residue" evidence="1">
    <location>
        <position position="1"/>
    </location>
</feature>
<dbReference type="AlphaFoldDB" id="A0A392SMC9"/>
<accession>A0A392SMC9</accession>
<comment type="caution">
    <text evidence="1">The sequence shown here is derived from an EMBL/GenBank/DDBJ whole genome shotgun (WGS) entry which is preliminary data.</text>
</comment>
<name>A0A392SMC9_9FABA</name>